<dbReference type="AlphaFoldDB" id="A0AAD7HDB1"/>
<organism evidence="2 3">
    <name type="scientific">Mycena metata</name>
    <dbReference type="NCBI Taxonomy" id="1033252"/>
    <lineage>
        <taxon>Eukaryota</taxon>
        <taxon>Fungi</taxon>
        <taxon>Dikarya</taxon>
        <taxon>Basidiomycota</taxon>
        <taxon>Agaricomycotina</taxon>
        <taxon>Agaricomycetes</taxon>
        <taxon>Agaricomycetidae</taxon>
        <taxon>Agaricales</taxon>
        <taxon>Marasmiineae</taxon>
        <taxon>Mycenaceae</taxon>
        <taxon>Mycena</taxon>
    </lineage>
</organism>
<gene>
    <name evidence="2" type="ORF">B0H16DRAFT_1740178</name>
</gene>
<proteinExistence type="predicted"/>
<feature type="region of interest" description="Disordered" evidence="1">
    <location>
        <begin position="103"/>
        <end position="130"/>
    </location>
</feature>
<reference evidence="2" key="1">
    <citation type="submission" date="2023-03" db="EMBL/GenBank/DDBJ databases">
        <title>Massive genome expansion in bonnet fungi (Mycena s.s.) driven by repeated elements and novel gene families across ecological guilds.</title>
        <authorList>
            <consortium name="Lawrence Berkeley National Laboratory"/>
            <person name="Harder C.B."/>
            <person name="Miyauchi S."/>
            <person name="Viragh M."/>
            <person name="Kuo A."/>
            <person name="Thoen E."/>
            <person name="Andreopoulos B."/>
            <person name="Lu D."/>
            <person name="Skrede I."/>
            <person name="Drula E."/>
            <person name="Henrissat B."/>
            <person name="Morin E."/>
            <person name="Kohler A."/>
            <person name="Barry K."/>
            <person name="LaButti K."/>
            <person name="Morin E."/>
            <person name="Salamov A."/>
            <person name="Lipzen A."/>
            <person name="Mereny Z."/>
            <person name="Hegedus B."/>
            <person name="Baldrian P."/>
            <person name="Stursova M."/>
            <person name="Weitz H."/>
            <person name="Taylor A."/>
            <person name="Grigoriev I.V."/>
            <person name="Nagy L.G."/>
            <person name="Martin F."/>
            <person name="Kauserud H."/>
        </authorList>
    </citation>
    <scope>NUCLEOTIDE SEQUENCE</scope>
    <source>
        <strain evidence="2">CBHHK182m</strain>
    </source>
</reference>
<dbReference type="EMBL" id="JARKIB010000268">
    <property type="protein sequence ID" value="KAJ7718136.1"/>
    <property type="molecule type" value="Genomic_DNA"/>
</dbReference>
<sequence length="269" mass="27925">MSSPARCNPPFNGNPDGPPNAESRALTCYLVTSPNAKPPGRGVYTSWETVKHIAEGVSQGGGVKHSSYDACLPAWHALCDAGAHPHPPASAVPSVSSVTTSTTLSVPATPRRAHNTASTTPHTIVASTPTTRAHRIRITAEVACFAVRGGGTVHTSVLAATRDFRRVANGGGPATLLTTTDPHYAAHFAAGYSAAEARALADGEQILEDLNSWTGGNPPGIISDAARRRRCQAVIDDLIAALEILTTFANDSDSDALWEDGDSGSESLV</sequence>
<dbReference type="Proteomes" id="UP001215598">
    <property type="component" value="Unassembled WGS sequence"/>
</dbReference>
<keyword evidence="3" id="KW-1185">Reference proteome</keyword>
<accession>A0AAD7HDB1</accession>
<evidence type="ECO:0000256" key="1">
    <source>
        <dbReference type="SAM" id="MobiDB-lite"/>
    </source>
</evidence>
<protein>
    <submittedName>
        <fullName evidence="2">Uncharacterized protein</fullName>
    </submittedName>
</protein>
<feature type="compositionally biased region" description="Polar residues" evidence="1">
    <location>
        <begin position="115"/>
        <end position="130"/>
    </location>
</feature>
<evidence type="ECO:0000313" key="3">
    <source>
        <dbReference type="Proteomes" id="UP001215598"/>
    </source>
</evidence>
<name>A0AAD7HDB1_9AGAR</name>
<evidence type="ECO:0000313" key="2">
    <source>
        <dbReference type="EMBL" id="KAJ7718136.1"/>
    </source>
</evidence>
<comment type="caution">
    <text evidence="2">The sequence shown here is derived from an EMBL/GenBank/DDBJ whole genome shotgun (WGS) entry which is preliminary data.</text>
</comment>